<dbReference type="EMBL" id="FP565575">
    <property type="protein sequence ID" value="CBE68194.1"/>
    <property type="molecule type" value="Genomic_DNA"/>
</dbReference>
<evidence type="ECO:0000313" key="2">
    <source>
        <dbReference type="EMBL" id="CBE68194.1"/>
    </source>
</evidence>
<organism evidence="2 3">
    <name type="scientific">Methylomirabilis oxygeniifera</name>
    <dbReference type="NCBI Taxonomy" id="671143"/>
    <lineage>
        <taxon>Bacteria</taxon>
        <taxon>Candidatus Methylomirabilota</taxon>
        <taxon>Candidatus Methylomirabilia</taxon>
        <taxon>Candidatus Methylomirabilales</taxon>
        <taxon>Candidatus Methylomirabilaceae</taxon>
        <taxon>Candidatus Methylomirabilis</taxon>
    </lineage>
</organism>
<dbReference type="Gene3D" id="2.40.40.20">
    <property type="match status" value="1"/>
</dbReference>
<dbReference type="Pfam" id="PF01568">
    <property type="entry name" value="Molydop_binding"/>
    <property type="match status" value="1"/>
</dbReference>
<feature type="domain" description="Molybdopterin dinucleotide-binding" evidence="1">
    <location>
        <begin position="6"/>
        <end position="103"/>
    </location>
</feature>
<dbReference type="AlphaFoldDB" id="D5MEL7"/>
<reference evidence="2 3" key="1">
    <citation type="journal article" date="2010" name="Nature">
        <title>Nitrite-driven anaerobic methane oxidation by oxygenic bacteria.</title>
        <authorList>
            <person name="Ettwig K.F."/>
            <person name="Butler M.K."/>
            <person name="Le Paslier D."/>
            <person name="Pelletier E."/>
            <person name="Mangenot S."/>
            <person name="Kuypers M.M.M."/>
            <person name="Schreiber F."/>
            <person name="Dutilh B.E."/>
            <person name="Zedelius J."/>
            <person name="de Beer D."/>
            <person name="Gloerich J."/>
            <person name="Wessels H.J.C.T."/>
            <person name="van Allen T."/>
            <person name="Luesken F."/>
            <person name="Wu M."/>
            <person name="van de Pas-Schoonen K.T."/>
            <person name="Op den Camp H.J.M."/>
            <person name="Janssen-Megens E.M."/>
            <person name="Francoijs K-J."/>
            <person name="Stunnenberg H."/>
            <person name="Weissenbach J."/>
            <person name="Jetten M.S.M."/>
            <person name="Strous M."/>
        </authorList>
    </citation>
    <scope>NUCLEOTIDE SEQUENCE [LARGE SCALE GENOMIC DNA]</scope>
</reference>
<evidence type="ECO:0000259" key="1">
    <source>
        <dbReference type="Pfam" id="PF01568"/>
    </source>
</evidence>
<dbReference type="GO" id="GO:0043546">
    <property type="term" value="F:molybdopterin cofactor binding"/>
    <property type="evidence" value="ECO:0007669"/>
    <property type="project" value="InterPro"/>
</dbReference>
<evidence type="ECO:0000313" key="3">
    <source>
        <dbReference type="Proteomes" id="UP000006898"/>
    </source>
</evidence>
<proteinExistence type="predicted"/>
<dbReference type="KEGG" id="mox:DAMO_1134"/>
<dbReference type="GO" id="GO:0016491">
    <property type="term" value="F:oxidoreductase activity"/>
    <property type="evidence" value="ECO:0007669"/>
    <property type="project" value="InterPro"/>
</dbReference>
<sequence length="112" mass="12481">MTKKRFTVITARTLTQGQAMHVGKESKEYVDEISTARMNLKDFEELELCDGDRIRLATEHGSTVLKCAKGDVPQGMVFIAYGRLINPIVGPDTQATGMPDYKGIEAEVERYV</sequence>
<dbReference type="HOGENOM" id="CLU_123704_1_1_0"/>
<dbReference type="InterPro" id="IPR006657">
    <property type="entry name" value="MoPterin_dinucl-bd_dom"/>
</dbReference>
<dbReference type="InterPro" id="IPR009010">
    <property type="entry name" value="Asp_de-COase-like_dom_sf"/>
</dbReference>
<protein>
    <submittedName>
        <fullName evidence="2">Putative formylmethanofuran dehydrogenase, subunit D (FwdD-2)</fullName>
    </submittedName>
</protein>
<gene>
    <name evidence="2" type="ORF">DAMO_1134</name>
</gene>
<dbReference type="STRING" id="671143.DAMO_1134"/>
<dbReference type="eggNOG" id="COG1153">
    <property type="taxonomic scope" value="Bacteria"/>
</dbReference>
<name>D5MEL7_METO1</name>
<accession>D5MEL7</accession>
<dbReference type="SUPFAM" id="SSF50692">
    <property type="entry name" value="ADC-like"/>
    <property type="match status" value="1"/>
</dbReference>
<dbReference type="Proteomes" id="UP000006898">
    <property type="component" value="Chromosome"/>
</dbReference>